<keyword evidence="3" id="KW-1185">Reference proteome</keyword>
<accession>A0ABT9Y5T5</accession>
<organism evidence="2 3">
    <name type="scientific">Pectinatus haikarae</name>
    <dbReference type="NCBI Taxonomy" id="349096"/>
    <lineage>
        <taxon>Bacteria</taxon>
        <taxon>Bacillati</taxon>
        <taxon>Bacillota</taxon>
        <taxon>Negativicutes</taxon>
        <taxon>Selenomonadales</taxon>
        <taxon>Selenomonadaceae</taxon>
        <taxon>Pectinatus</taxon>
    </lineage>
</organism>
<gene>
    <name evidence="2" type="ORF">J2S01_000704</name>
</gene>
<dbReference type="Pfam" id="PF01965">
    <property type="entry name" value="DJ-1_PfpI"/>
    <property type="match status" value="1"/>
</dbReference>
<feature type="domain" description="DJ-1/PfpI" evidence="1">
    <location>
        <begin position="1"/>
        <end position="162"/>
    </location>
</feature>
<dbReference type="CDD" id="cd03139">
    <property type="entry name" value="GATase1_PfpI_2"/>
    <property type="match status" value="1"/>
</dbReference>
<dbReference type="InterPro" id="IPR002818">
    <property type="entry name" value="DJ-1/PfpI"/>
</dbReference>
<dbReference type="Proteomes" id="UP001239167">
    <property type="component" value="Unassembled WGS sequence"/>
</dbReference>
<evidence type="ECO:0000259" key="1">
    <source>
        <dbReference type="Pfam" id="PF01965"/>
    </source>
</evidence>
<protein>
    <submittedName>
        <fullName evidence="2">Intracellular protease/amidase</fullName>
    </submittedName>
</protein>
<comment type="caution">
    <text evidence="2">The sequence shown here is derived from an EMBL/GenBank/DDBJ whole genome shotgun (WGS) entry which is preliminary data.</text>
</comment>
<dbReference type="GO" id="GO:0006508">
    <property type="term" value="P:proteolysis"/>
    <property type="evidence" value="ECO:0007669"/>
    <property type="project" value="UniProtKB-KW"/>
</dbReference>
<evidence type="ECO:0000313" key="2">
    <source>
        <dbReference type="EMBL" id="MDQ0203008.1"/>
    </source>
</evidence>
<keyword evidence="2" id="KW-0378">Hydrolase</keyword>
<reference evidence="2 3" key="1">
    <citation type="submission" date="2023-07" db="EMBL/GenBank/DDBJ databases">
        <title>Genomic Encyclopedia of Type Strains, Phase IV (KMG-IV): sequencing the most valuable type-strain genomes for metagenomic binning, comparative biology and taxonomic classification.</title>
        <authorList>
            <person name="Goeker M."/>
        </authorList>
    </citation>
    <scope>NUCLEOTIDE SEQUENCE [LARGE SCALE GENOMIC DNA]</scope>
    <source>
        <strain evidence="2 3">DSM 16980</strain>
    </source>
</reference>
<dbReference type="RefSeq" id="WP_196603284.1">
    <property type="nucleotide sequence ID" value="NZ_CP116940.1"/>
</dbReference>
<dbReference type="InterPro" id="IPR029062">
    <property type="entry name" value="Class_I_gatase-like"/>
</dbReference>
<dbReference type="InterPro" id="IPR052158">
    <property type="entry name" value="INH-QAR"/>
</dbReference>
<proteinExistence type="predicted"/>
<name>A0ABT9Y5T5_9FIRM</name>
<dbReference type="GO" id="GO:0008233">
    <property type="term" value="F:peptidase activity"/>
    <property type="evidence" value="ECO:0007669"/>
    <property type="project" value="UniProtKB-KW"/>
</dbReference>
<dbReference type="Gene3D" id="3.40.50.880">
    <property type="match status" value="1"/>
</dbReference>
<dbReference type="EMBL" id="JAUSUE010000003">
    <property type="protein sequence ID" value="MDQ0203008.1"/>
    <property type="molecule type" value="Genomic_DNA"/>
</dbReference>
<dbReference type="PANTHER" id="PTHR43130:SF15">
    <property type="entry name" value="THIJ_PFPI FAMILY PROTEIN (AFU_ORTHOLOGUE AFUA_5G14240)"/>
    <property type="match status" value="1"/>
</dbReference>
<dbReference type="PANTHER" id="PTHR43130">
    <property type="entry name" value="ARAC-FAMILY TRANSCRIPTIONAL REGULATOR"/>
    <property type="match status" value="1"/>
</dbReference>
<keyword evidence="2" id="KW-0645">Protease</keyword>
<evidence type="ECO:0000313" key="3">
    <source>
        <dbReference type="Proteomes" id="UP001239167"/>
    </source>
</evidence>
<sequence>MKANIFLFDNFETLDVFGPVEVLGYVPDCQLQFVSCKGGIINSSQEVPVMTKKLDAENVSGLFFIPGGQGIRTLINDSETIALLKKAVQKAQYCLTVCTGSLALAKTGLLDGRKATSNKRAFEWVLSQKLPVLWERSARWTNDGEFYTSSGVSAGIDMTLGFTEDHFSRKIATDIAIRMEYMWNDDKTNDPFAACTTADL</sequence>
<dbReference type="SUPFAM" id="SSF52317">
    <property type="entry name" value="Class I glutamine amidotransferase-like"/>
    <property type="match status" value="1"/>
</dbReference>